<evidence type="ECO:0000256" key="4">
    <source>
        <dbReference type="SAM" id="SignalP"/>
    </source>
</evidence>
<dbReference type="PANTHER" id="PTHR31956:SF36">
    <property type="entry name" value="NON-HEMOLYTIC PHOSPHOLIPASE C"/>
    <property type="match status" value="1"/>
</dbReference>
<dbReference type="NCBIfam" id="TIGR03396">
    <property type="entry name" value="PC_PLC"/>
    <property type="match status" value="1"/>
</dbReference>
<feature type="domain" description="Bacterial phospholipase C C-terminal" evidence="5">
    <location>
        <begin position="540"/>
        <end position="625"/>
    </location>
</feature>
<protein>
    <recommendedName>
        <fullName evidence="2">phospholipase C</fullName>
        <ecNumber evidence="2">3.1.4.3</ecNumber>
    </recommendedName>
</protein>
<dbReference type="PANTHER" id="PTHR31956">
    <property type="entry name" value="NON-SPECIFIC PHOSPHOLIPASE C4-RELATED"/>
    <property type="match status" value="1"/>
</dbReference>
<dbReference type="EMBL" id="CP001681">
    <property type="protein sequence ID" value="ACU04917.1"/>
    <property type="molecule type" value="Genomic_DNA"/>
</dbReference>
<dbReference type="PROSITE" id="PS51318">
    <property type="entry name" value="TAT"/>
    <property type="match status" value="1"/>
</dbReference>
<comment type="similarity">
    <text evidence="1">Belongs to the bacterial phospholipase C family.</text>
</comment>
<dbReference type="Pfam" id="PF05506">
    <property type="entry name" value="PLipase_C_C"/>
    <property type="match status" value="2"/>
</dbReference>
<proteinExistence type="inferred from homology"/>
<evidence type="ECO:0000256" key="3">
    <source>
        <dbReference type="ARBA" id="ARBA00022801"/>
    </source>
</evidence>
<organism evidence="6 7">
    <name type="scientific">Pedobacter heparinus (strain ATCC 13125 / DSM 2366 / CIP 104194 / JCM 7457 / NBRC 12017 / NCIMB 9290 / NRRL B-14731 / HIM 762-3)</name>
    <dbReference type="NCBI Taxonomy" id="485917"/>
    <lineage>
        <taxon>Bacteria</taxon>
        <taxon>Pseudomonadati</taxon>
        <taxon>Bacteroidota</taxon>
        <taxon>Sphingobacteriia</taxon>
        <taxon>Sphingobacteriales</taxon>
        <taxon>Sphingobacteriaceae</taxon>
        <taxon>Pedobacter</taxon>
    </lineage>
</organism>
<dbReference type="Gene3D" id="3.40.720.10">
    <property type="entry name" value="Alkaline Phosphatase, subunit A"/>
    <property type="match status" value="2"/>
</dbReference>
<dbReference type="GO" id="GO:0016042">
    <property type="term" value="P:lipid catabolic process"/>
    <property type="evidence" value="ECO:0007669"/>
    <property type="project" value="InterPro"/>
</dbReference>
<dbReference type="InterPro" id="IPR008475">
    <property type="entry name" value="PLipase_C_C"/>
</dbReference>
<dbReference type="STRING" id="485917.Phep_2716"/>
<evidence type="ECO:0000313" key="7">
    <source>
        <dbReference type="Proteomes" id="UP000000852"/>
    </source>
</evidence>
<dbReference type="GO" id="GO:0034480">
    <property type="term" value="F:phosphatidylcholine phospholipase C activity"/>
    <property type="evidence" value="ECO:0007669"/>
    <property type="project" value="UniProtKB-EC"/>
</dbReference>
<dbReference type="eggNOG" id="COG3511">
    <property type="taxonomic scope" value="Bacteria"/>
</dbReference>
<dbReference type="Proteomes" id="UP000000852">
    <property type="component" value="Chromosome"/>
</dbReference>
<dbReference type="InterPro" id="IPR006311">
    <property type="entry name" value="TAT_signal"/>
</dbReference>
<dbReference type="InterPro" id="IPR007312">
    <property type="entry name" value="Phosphoesterase"/>
</dbReference>
<dbReference type="Pfam" id="PF04185">
    <property type="entry name" value="Phosphoesterase"/>
    <property type="match status" value="1"/>
</dbReference>
<keyword evidence="4" id="KW-0732">Signal</keyword>
<dbReference type="InterPro" id="IPR017850">
    <property type="entry name" value="Alkaline_phosphatase_core_sf"/>
</dbReference>
<evidence type="ECO:0000256" key="2">
    <source>
        <dbReference type="ARBA" id="ARBA00012018"/>
    </source>
</evidence>
<feature type="signal peptide" evidence="4">
    <location>
        <begin position="1"/>
        <end position="24"/>
    </location>
</feature>
<feature type="chain" id="PRO_5002972097" description="phospholipase C" evidence="4">
    <location>
        <begin position="25"/>
        <end position="729"/>
    </location>
</feature>
<accession>C6Y0Z0</accession>
<dbReference type="InterPro" id="IPR017767">
    <property type="entry name" value="PC-PLC"/>
</dbReference>
<evidence type="ECO:0000256" key="1">
    <source>
        <dbReference type="ARBA" id="ARBA00009717"/>
    </source>
</evidence>
<sequence length="729" mass="81549">MSKINRRKFIKLSAGAGLASAIWASWLEEALAVKAHNKTRSIKDVEHIVILMQENRSFDHYFGTMRGVRGFGDRFPIPLESGQRVFFQSDGRQVIPPYHASKKTSNAALISGTPHDFPDMQAAWNQGKYGFWPKFKTPFSMAYYTREEIPFQYALAEAFTISDAHHCSVATGTDPNRIMFWSGSNFNPEKRAAGINCTEEDSEPSNLRCWVKGGLPDPGYVYRGNAFKWPTIPDVLQEAGISWRIYQDPNDNWEGAMHGGLAFESFRNAKPGSPVYENGMKHWSLDDLKTQVKNNTLPAVSWVLPSQKNSEHPGAPSSPYRGSDFTHEVLKALTANPEVWSKTVFFLTFDENDGLFDHIPAPAVPSYNFDNTLAGKSTIDVAGMYFNNEAGTGRVPIPAYPPKPGAPVPEVKTRSFQDKRDTISGNLRPWGMGPRVPLYIISPWSKGGWVNSEVADHTSVGQFIEKRFGLTIPAISPWHRAVSSDLTSAFDFDRPNDPVFPKMPETANYAALDEASKKLPRATPPESPSRLYQEKGSRYSRALPYRLNTTLKPLKADKKVQLLFKNNGTAGVVFHVYDLKNLAQIPRRYTVEAGKFLQDEWNVKSDIYDLEVFGPNGYFHKFSGNLAQEEPLTDLEYDHSKGSLILHIFNPGKSAIEIAVASNAYGYPTQNMVCKAGTRKKLKWELLKSSNWYDFSLNTSNAFHYRLAGRIETGKPGISDPAMATEIGT</sequence>
<evidence type="ECO:0000259" key="5">
    <source>
        <dbReference type="Pfam" id="PF05506"/>
    </source>
</evidence>
<dbReference type="RefSeq" id="WP_015808528.1">
    <property type="nucleotide sequence ID" value="NC_013061.1"/>
</dbReference>
<dbReference type="OrthoDB" id="980947at2"/>
<gene>
    <name evidence="6" type="ordered locus">Phep_2716</name>
</gene>
<dbReference type="EC" id="3.1.4.3" evidence="2"/>
<reference evidence="6 7" key="1">
    <citation type="journal article" date="2009" name="Stand. Genomic Sci.">
        <title>Complete genome sequence of Pedobacter heparinus type strain (HIM 762-3).</title>
        <authorList>
            <person name="Han C."/>
            <person name="Spring S."/>
            <person name="Lapidus A."/>
            <person name="Del Rio T.G."/>
            <person name="Tice H."/>
            <person name="Copeland A."/>
            <person name="Cheng J.F."/>
            <person name="Lucas S."/>
            <person name="Chen F."/>
            <person name="Nolan M."/>
            <person name="Bruce D."/>
            <person name="Goodwin L."/>
            <person name="Pitluck S."/>
            <person name="Ivanova N."/>
            <person name="Mavromatis K."/>
            <person name="Mikhailova N."/>
            <person name="Pati A."/>
            <person name="Chen A."/>
            <person name="Palaniappan K."/>
            <person name="Land M."/>
            <person name="Hauser L."/>
            <person name="Chang Y.J."/>
            <person name="Jeffries C.C."/>
            <person name="Saunders E."/>
            <person name="Chertkov O."/>
            <person name="Brettin T."/>
            <person name="Goker M."/>
            <person name="Rohde M."/>
            <person name="Bristow J."/>
            <person name="Eisen J.A."/>
            <person name="Markowitz V."/>
            <person name="Hugenholtz P."/>
            <person name="Kyrpides N.C."/>
            <person name="Klenk H.P."/>
            <person name="Detter J.C."/>
        </authorList>
    </citation>
    <scope>NUCLEOTIDE SEQUENCE [LARGE SCALE GENOMIC DNA]</scope>
    <source>
        <strain evidence="7">ATCC 13125 / DSM 2366 / CIP 104194 / JCM 7457 / NBRC 12017 / NCIMB 9290 / NRRL B-14731 / HIM 762-3</strain>
    </source>
</reference>
<keyword evidence="7" id="KW-1185">Reference proteome</keyword>
<keyword evidence="3 6" id="KW-0378">Hydrolase</keyword>
<dbReference type="HOGENOM" id="CLU_008770_1_0_10"/>
<dbReference type="AlphaFoldDB" id="C6Y0Z0"/>
<name>C6Y0Z0_PEDHD</name>
<dbReference type="KEGG" id="phe:Phep_2716"/>
<evidence type="ECO:0000313" key="6">
    <source>
        <dbReference type="EMBL" id="ACU04917.1"/>
    </source>
</evidence>
<feature type="domain" description="Bacterial phospholipase C C-terminal" evidence="5">
    <location>
        <begin position="633"/>
        <end position="710"/>
    </location>
</feature>